<dbReference type="InterPro" id="IPR017871">
    <property type="entry name" value="ABC_transporter-like_CS"/>
</dbReference>
<dbReference type="Pfam" id="PF00005">
    <property type="entry name" value="ABC_tran"/>
    <property type="match status" value="1"/>
</dbReference>
<dbReference type="PROSITE" id="PS00211">
    <property type="entry name" value="ABC_TRANSPORTER_1"/>
    <property type="match status" value="1"/>
</dbReference>
<dbReference type="EMBL" id="JBHULI010000002">
    <property type="protein sequence ID" value="MFD2531294.1"/>
    <property type="molecule type" value="Genomic_DNA"/>
</dbReference>
<keyword evidence="6" id="KW-1185">Reference proteome</keyword>
<reference evidence="6" key="1">
    <citation type="journal article" date="2019" name="Int. J. Syst. Evol. Microbiol.">
        <title>The Global Catalogue of Microorganisms (GCM) 10K type strain sequencing project: providing services to taxonomists for standard genome sequencing and annotation.</title>
        <authorList>
            <consortium name="The Broad Institute Genomics Platform"/>
            <consortium name="The Broad Institute Genome Sequencing Center for Infectious Disease"/>
            <person name="Wu L."/>
            <person name="Ma J."/>
        </authorList>
    </citation>
    <scope>NUCLEOTIDE SEQUENCE [LARGE SCALE GENOMIC DNA]</scope>
    <source>
        <strain evidence="6">KCTC 52042</strain>
    </source>
</reference>
<evidence type="ECO:0000256" key="2">
    <source>
        <dbReference type="ARBA" id="ARBA00022741"/>
    </source>
</evidence>
<dbReference type="InterPro" id="IPR003439">
    <property type="entry name" value="ABC_transporter-like_ATP-bd"/>
</dbReference>
<gene>
    <name evidence="5" type="ORF">ACFSVN_02415</name>
</gene>
<comment type="caution">
    <text evidence="5">The sequence shown here is derived from an EMBL/GenBank/DDBJ whole genome shotgun (WGS) entry which is preliminary data.</text>
</comment>
<protein>
    <submittedName>
        <fullName evidence="5">ABC transporter ATP-binding protein</fullName>
    </submittedName>
</protein>
<keyword evidence="2" id="KW-0547">Nucleotide-binding</keyword>
<dbReference type="InterPro" id="IPR003593">
    <property type="entry name" value="AAA+_ATPase"/>
</dbReference>
<dbReference type="PANTHER" id="PTHR43023:SF6">
    <property type="entry name" value="INTERMEMBRANE PHOSPHOLIPID TRANSPORT SYSTEM ATP-BINDING PROTEIN MLAF"/>
    <property type="match status" value="1"/>
</dbReference>
<dbReference type="GO" id="GO:0005524">
    <property type="term" value="F:ATP binding"/>
    <property type="evidence" value="ECO:0007669"/>
    <property type="project" value="UniProtKB-KW"/>
</dbReference>
<dbReference type="PANTHER" id="PTHR43023">
    <property type="entry name" value="PROTEIN TRIGALACTOSYLDIACYLGLYCEROL 3, CHLOROPLASTIC"/>
    <property type="match status" value="1"/>
</dbReference>
<dbReference type="Proteomes" id="UP001597460">
    <property type="component" value="Unassembled WGS sequence"/>
</dbReference>
<evidence type="ECO:0000313" key="6">
    <source>
        <dbReference type="Proteomes" id="UP001597460"/>
    </source>
</evidence>
<dbReference type="SMART" id="SM00382">
    <property type="entry name" value="AAA"/>
    <property type="match status" value="1"/>
</dbReference>
<keyword evidence="3 5" id="KW-0067">ATP-binding</keyword>
<sequence length="249" mass="27882">MIEIKNLTKSFGDLVVWRDVSFDIQDGETTAVIGRSGCGKSVLLKHLNALLYPDEGNVLIDGRCVFELSYSELRKVRQRFGILFQGGALFDSISTFENVAFPLRYFTEQTEDEITHNVNEALGMVNLQEAGMKSTSELSGGMRKRVGLARAIILKPDYLLYDEPTSGLDPKTSDEINELIVNMADSLDITSIVITHDMHSVLEVSDKVAFLDNQKLSWFGKTEDMKHSENQNLLEFISASEYQINSKTA</sequence>
<dbReference type="CDD" id="cd03261">
    <property type="entry name" value="ABC_Org_Solvent_Resistant"/>
    <property type="match status" value="1"/>
</dbReference>
<dbReference type="PROSITE" id="PS50893">
    <property type="entry name" value="ABC_TRANSPORTER_2"/>
    <property type="match status" value="1"/>
</dbReference>
<evidence type="ECO:0000313" key="5">
    <source>
        <dbReference type="EMBL" id="MFD2531294.1"/>
    </source>
</evidence>
<feature type="domain" description="ABC transporter" evidence="4">
    <location>
        <begin position="2"/>
        <end position="238"/>
    </location>
</feature>
<dbReference type="SUPFAM" id="SSF52540">
    <property type="entry name" value="P-loop containing nucleoside triphosphate hydrolases"/>
    <property type="match status" value="1"/>
</dbReference>
<name>A0ABW5JGX0_9BACT</name>
<evidence type="ECO:0000256" key="1">
    <source>
        <dbReference type="ARBA" id="ARBA00022448"/>
    </source>
</evidence>
<organism evidence="5 6">
    <name type="scientific">Gracilimonas halophila</name>
    <dbReference type="NCBI Taxonomy" id="1834464"/>
    <lineage>
        <taxon>Bacteria</taxon>
        <taxon>Pseudomonadati</taxon>
        <taxon>Balneolota</taxon>
        <taxon>Balneolia</taxon>
        <taxon>Balneolales</taxon>
        <taxon>Balneolaceae</taxon>
        <taxon>Gracilimonas</taxon>
    </lineage>
</organism>
<keyword evidence="1" id="KW-0813">Transport</keyword>
<dbReference type="Gene3D" id="3.40.50.300">
    <property type="entry name" value="P-loop containing nucleotide triphosphate hydrolases"/>
    <property type="match status" value="1"/>
</dbReference>
<evidence type="ECO:0000256" key="3">
    <source>
        <dbReference type="ARBA" id="ARBA00022840"/>
    </source>
</evidence>
<accession>A0ABW5JGX0</accession>
<evidence type="ECO:0000259" key="4">
    <source>
        <dbReference type="PROSITE" id="PS50893"/>
    </source>
</evidence>
<proteinExistence type="predicted"/>
<dbReference type="InterPro" id="IPR027417">
    <property type="entry name" value="P-loop_NTPase"/>
</dbReference>
<dbReference type="RefSeq" id="WP_390298061.1">
    <property type="nucleotide sequence ID" value="NZ_JBHULI010000002.1"/>
</dbReference>